<dbReference type="InterPro" id="IPR027461">
    <property type="entry name" value="Carboxypeptidase_A_C_sf"/>
</dbReference>
<dbReference type="Gene3D" id="3.40.50.10740">
    <property type="entry name" value="Class I glutamine amidotransferase-like"/>
    <property type="match status" value="1"/>
</dbReference>
<evidence type="ECO:0000313" key="6">
    <source>
        <dbReference type="Proteomes" id="UP001301769"/>
    </source>
</evidence>
<dbReference type="Proteomes" id="UP001301769">
    <property type="component" value="Unassembled WGS sequence"/>
</dbReference>
<name>A0AAN6Y793_9PEZI</name>
<dbReference type="InterPro" id="IPR029062">
    <property type="entry name" value="Class_I_gatase-like"/>
</dbReference>
<keyword evidence="6" id="KW-1185">Reference proteome</keyword>
<dbReference type="Pfam" id="PF17676">
    <property type="entry name" value="Peptidase_S66C"/>
    <property type="match status" value="1"/>
</dbReference>
<evidence type="ECO:0000256" key="2">
    <source>
        <dbReference type="ARBA" id="ARBA00022801"/>
    </source>
</evidence>
<dbReference type="InterPro" id="IPR040921">
    <property type="entry name" value="Peptidase_S66C"/>
</dbReference>
<evidence type="ECO:0000256" key="1">
    <source>
        <dbReference type="ARBA" id="ARBA00010233"/>
    </source>
</evidence>
<evidence type="ECO:0000313" key="5">
    <source>
        <dbReference type="EMBL" id="KAK4213749.1"/>
    </source>
</evidence>
<feature type="domain" description="LD-carboxypeptidase C-terminal" evidence="4">
    <location>
        <begin position="227"/>
        <end position="357"/>
    </location>
</feature>
<dbReference type="PIRSF" id="PIRSF028757">
    <property type="entry name" value="LD-carboxypeptidase"/>
    <property type="match status" value="1"/>
</dbReference>
<dbReference type="GO" id="GO:0016787">
    <property type="term" value="F:hydrolase activity"/>
    <property type="evidence" value="ECO:0007669"/>
    <property type="project" value="UniProtKB-KW"/>
</dbReference>
<evidence type="ECO:0000259" key="3">
    <source>
        <dbReference type="Pfam" id="PF02016"/>
    </source>
</evidence>
<proteinExistence type="inferred from homology"/>
<dbReference type="InterPro" id="IPR040449">
    <property type="entry name" value="Peptidase_S66_N"/>
</dbReference>
<dbReference type="AlphaFoldDB" id="A0AAN6Y793"/>
<dbReference type="Gene3D" id="3.50.30.60">
    <property type="entry name" value="LD-carboxypeptidase A C-terminal domain-like"/>
    <property type="match status" value="1"/>
</dbReference>
<dbReference type="PANTHER" id="PTHR30237:SF4">
    <property type="entry name" value="LD-CARBOXYPEPTIDASE C-TERMINAL DOMAIN-CONTAINING PROTEIN"/>
    <property type="match status" value="1"/>
</dbReference>
<keyword evidence="2" id="KW-0378">Hydrolase</keyword>
<comment type="caution">
    <text evidence="5">The sequence shown here is derived from an EMBL/GenBank/DDBJ whole genome shotgun (WGS) entry which is preliminary data.</text>
</comment>
<feature type="domain" description="LD-carboxypeptidase N-terminal" evidence="3">
    <location>
        <begin position="16"/>
        <end position="143"/>
    </location>
</feature>
<accession>A0AAN6Y793</accession>
<dbReference type="PANTHER" id="PTHR30237">
    <property type="entry name" value="MURAMOYLTETRAPEPTIDE CARBOXYPEPTIDASE"/>
    <property type="match status" value="1"/>
</dbReference>
<organism evidence="5 6">
    <name type="scientific">Rhypophila decipiens</name>
    <dbReference type="NCBI Taxonomy" id="261697"/>
    <lineage>
        <taxon>Eukaryota</taxon>
        <taxon>Fungi</taxon>
        <taxon>Dikarya</taxon>
        <taxon>Ascomycota</taxon>
        <taxon>Pezizomycotina</taxon>
        <taxon>Sordariomycetes</taxon>
        <taxon>Sordariomycetidae</taxon>
        <taxon>Sordariales</taxon>
        <taxon>Naviculisporaceae</taxon>
        <taxon>Rhypophila</taxon>
    </lineage>
</organism>
<dbReference type="EMBL" id="MU858104">
    <property type="protein sequence ID" value="KAK4213749.1"/>
    <property type="molecule type" value="Genomic_DNA"/>
</dbReference>
<dbReference type="InterPro" id="IPR003507">
    <property type="entry name" value="S66_fam"/>
</dbReference>
<dbReference type="SUPFAM" id="SSF141986">
    <property type="entry name" value="LD-carboxypeptidase A C-terminal domain-like"/>
    <property type="match status" value="1"/>
</dbReference>
<sequence>MTAPLLAPALKQGDTIAFLSPSARFNNEFPLFVSRATTLLKHKGYKVLPIYDPESKEDDNDDIQGSIATRLSEIRSAFTNPSIQAIICTVGGTTFTELVPHLLADKELQDHIRKNPKIVIGYSDISGLHWFLHATTGLRTFYGPGIIPELGLPDNVNDHPDGPLAFCLDNLLKVIERPVAAVGLGNVSRSKSFYPRPMSLFTEPSKTALPETAPSPHWVWLRQGQCTGRLFGGCLTVVARLGGIRGIAPDWKGRIVFLETALGDGGDMEKGNPIERVRAGFADLIAQGVFDEAAGLVIGRPFGYNSEERRRQYMDIIRGLFCKEGSLSANKNPFPILFGVDIGHTIPMVTLPFDTLAVLDSEQDRFAILESAVC</sequence>
<evidence type="ECO:0000259" key="4">
    <source>
        <dbReference type="Pfam" id="PF17676"/>
    </source>
</evidence>
<dbReference type="InterPro" id="IPR027478">
    <property type="entry name" value="LdcA_N"/>
</dbReference>
<reference evidence="5" key="1">
    <citation type="journal article" date="2023" name="Mol. Phylogenet. Evol.">
        <title>Genome-scale phylogeny and comparative genomics of the fungal order Sordariales.</title>
        <authorList>
            <person name="Hensen N."/>
            <person name="Bonometti L."/>
            <person name="Westerberg I."/>
            <person name="Brannstrom I.O."/>
            <person name="Guillou S."/>
            <person name="Cros-Aarteil S."/>
            <person name="Calhoun S."/>
            <person name="Haridas S."/>
            <person name="Kuo A."/>
            <person name="Mondo S."/>
            <person name="Pangilinan J."/>
            <person name="Riley R."/>
            <person name="LaButti K."/>
            <person name="Andreopoulos B."/>
            <person name="Lipzen A."/>
            <person name="Chen C."/>
            <person name="Yan M."/>
            <person name="Daum C."/>
            <person name="Ng V."/>
            <person name="Clum A."/>
            <person name="Steindorff A."/>
            <person name="Ohm R.A."/>
            <person name="Martin F."/>
            <person name="Silar P."/>
            <person name="Natvig D.O."/>
            <person name="Lalanne C."/>
            <person name="Gautier V."/>
            <person name="Ament-Velasquez S.L."/>
            <person name="Kruys A."/>
            <person name="Hutchinson M.I."/>
            <person name="Powell A.J."/>
            <person name="Barry K."/>
            <person name="Miller A.N."/>
            <person name="Grigoriev I.V."/>
            <person name="Debuchy R."/>
            <person name="Gladieux P."/>
            <person name="Hiltunen Thoren M."/>
            <person name="Johannesson H."/>
        </authorList>
    </citation>
    <scope>NUCLEOTIDE SEQUENCE</scope>
    <source>
        <strain evidence="5">PSN293</strain>
    </source>
</reference>
<comment type="similarity">
    <text evidence="1">Belongs to the peptidase S66 family.</text>
</comment>
<dbReference type="SUPFAM" id="SSF52317">
    <property type="entry name" value="Class I glutamine amidotransferase-like"/>
    <property type="match status" value="1"/>
</dbReference>
<dbReference type="Pfam" id="PF02016">
    <property type="entry name" value="Peptidase_S66"/>
    <property type="match status" value="1"/>
</dbReference>
<gene>
    <name evidence="5" type="ORF">QBC37DRAFT_422532</name>
</gene>
<reference evidence="5" key="2">
    <citation type="submission" date="2023-05" db="EMBL/GenBank/DDBJ databases">
        <authorList>
            <consortium name="Lawrence Berkeley National Laboratory"/>
            <person name="Steindorff A."/>
            <person name="Hensen N."/>
            <person name="Bonometti L."/>
            <person name="Westerberg I."/>
            <person name="Brannstrom I.O."/>
            <person name="Guillou S."/>
            <person name="Cros-Aarteil S."/>
            <person name="Calhoun S."/>
            <person name="Haridas S."/>
            <person name="Kuo A."/>
            <person name="Mondo S."/>
            <person name="Pangilinan J."/>
            <person name="Riley R."/>
            <person name="Labutti K."/>
            <person name="Andreopoulos B."/>
            <person name="Lipzen A."/>
            <person name="Chen C."/>
            <person name="Yanf M."/>
            <person name="Daum C."/>
            <person name="Ng V."/>
            <person name="Clum A."/>
            <person name="Ohm R."/>
            <person name="Martin F."/>
            <person name="Silar P."/>
            <person name="Natvig D."/>
            <person name="Lalanne C."/>
            <person name="Gautier V."/>
            <person name="Ament-Velasquez S.L."/>
            <person name="Kruys A."/>
            <person name="Hutchinson M.I."/>
            <person name="Powell A.J."/>
            <person name="Barry K."/>
            <person name="Miller A.N."/>
            <person name="Grigoriev I.V."/>
            <person name="Debuchy R."/>
            <person name="Gladieux P."/>
            <person name="Thoren M.H."/>
            <person name="Johannesson H."/>
        </authorList>
    </citation>
    <scope>NUCLEOTIDE SEQUENCE</scope>
    <source>
        <strain evidence="5">PSN293</strain>
    </source>
</reference>
<protein>
    <submittedName>
        <fullName evidence="5">Peptidase family S66</fullName>
    </submittedName>
</protein>